<evidence type="ECO:0000313" key="1">
    <source>
        <dbReference type="EMBL" id="MPM81745.1"/>
    </source>
</evidence>
<accession>A0A645CY20</accession>
<reference evidence="1" key="1">
    <citation type="submission" date="2019-08" db="EMBL/GenBank/DDBJ databases">
        <authorList>
            <person name="Kucharzyk K."/>
            <person name="Murdoch R.W."/>
            <person name="Higgins S."/>
            <person name="Loffler F."/>
        </authorList>
    </citation>
    <scope>NUCLEOTIDE SEQUENCE</scope>
</reference>
<dbReference type="EMBL" id="VSSQ01031007">
    <property type="protein sequence ID" value="MPM81745.1"/>
    <property type="molecule type" value="Genomic_DNA"/>
</dbReference>
<dbReference type="AlphaFoldDB" id="A0A645CY20"/>
<sequence length="197" mass="22174">MQFANREACVFQLRLRQPREEIRLILARVECAHQLDPVALVQPRVVAGCQRARPRGHREIQKRLELDFAVAEHVRIRRPPAGIFLQKIGKYAVAILPRKVHRIVGNSDHAANVLDILIIARRGADAGFFVLFFPVFHEHADDVLALLLEQVGRHGAVHATGHANNHMPGMQFTHPLVCLVSNDGAVRLVLFTRRLPS</sequence>
<proteinExistence type="predicted"/>
<protein>
    <submittedName>
        <fullName evidence="1">Uncharacterized protein</fullName>
    </submittedName>
</protein>
<organism evidence="1">
    <name type="scientific">bioreactor metagenome</name>
    <dbReference type="NCBI Taxonomy" id="1076179"/>
    <lineage>
        <taxon>unclassified sequences</taxon>
        <taxon>metagenomes</taxon>
        <taxon>ecological metagenomes</taxon>
    </lineage>
</organism>
<name>A0A645CY20_9ZZZZ</name>
<gene>
    <name evidence="1" type="ORF">SDC9_128802</name>
</gene>
<comment type="caution">
    <text evidence="1">The sequence shown here is derived from an EMBL/GenBank/DDBJ whole genome shotgun (WGS) entry which is preliminary data.</text>
</comment>